<evidence type="ECO:0000256" key="2">
    <source>
        <dbReference type="ARBA" id="ARBA00022857"/>
    </source>
</evidence>
<dbReference type="Proteomes" id="UP000276215">
    <property type="component" value="Unassembled WGS sequence"/>
</dbReference>
<keyword evidence="8" id="KW-1185">Reference proteome</keyword>
<keyword evidence="4" id="KW-0560">Oxidoreductase</keyword>
<dbReference type="GO" id="GO:0005741">
    <property type="term" value="C:mitochondrial outer membrane"/>
    <property type="evidence" value="ECO:0007669"/>
    <property type="project" value="TreeGrafter"/>
</dbReference>
<comment type="similarity">
    <text evidence="6">Belongs to the short-chain dehydrogenases/reductases (SDR) family. ERG27 subfamily.</text>
</comment>
<dbReference type="GO" id="GO:0005789">
    <property type="term" value="C:endoplasmic reticulum membrane"/>
    <property type="evidence" value="ECO:0007669"/>
    <property type="project" value="TreeGrafter"/>
</dbReference>
<dbReference type="InterPro" id="IPR051593">
    <property type="entry name" value="Ergosterol_Biosynth_ERG27"/>
</dbReference>
<keyword evidence="3" id="KW-0752">Steroid biosynthesis</keyword>
<dbReference type="InterPro" id="IPR036291">
    <property type="entry name" value="NAD(P)-bd_dom_sf"/>
</dbReference>
<dbReference type="GO" id="GO:0000253">
    <property type="term" value="F:3-beta-hydroxysteroid 3-dehydrogenase (NADP+) activity"/>
    <property type="evidence" value="ECO:0007669"/>
    <property type="project" value="TreeGrafter"/>
</dbReference>
<accession>A0A3N4JZU9</accession>
<sequence length="386" mass="42523">MSEKTQFYFLLTGANSGLGLSLAHRLLDDFLNTHPEGHHITLIITTRSSGKGSTTLTLLSKHLQARNVSTSRYTLAHHPVNLTNLVSVHTLAQTLHSTYPNLDAVVLNAGMGAFLGIDWLTCYISLAKNWIKAVTVPTYKIQDVGWVTKQEGVLSGEEVPTVFAANVFGHYLLVHEVMDLLASGGSGGGRGRIIWTSSLEAYSWTLSKDDIQGLRASHSYESSKCLTDVLTLTSALPSTSPFTASFFQTQKQNQKVAPKMYVYHPGICGTSIIPLNFLLFNCMMLAFYIARWFGSPWHTISTYSGANAASWLAVSPEEELEGTGAQKIKWGSACDRMGREMVKATDVEGEVEDRTAFEELGRECWRQMEELRMVWMGKLEGGKGGE</sequence>
<protein>
    <recommendedName>
        <fullName evidence="9">NAD(P)-binding protein</fullName>
    </recommendedName>
</protein>
<dbReference type="PANTHER" id="PTHR43647:SF1">
    <property type="entry name" value="3-KETO-STEROID REDUCTASE ERG27"/>
    <property type="match status" value="1"/>
</dbReference>
<dbReference type="AlphaFoldDB" id="A0A3N4JZU9"/>
<reference evidence="7 8" key="1">
    <citation type="journal article" date="2018" name="Nat. Ecol. Evol.">
        <title>Pezizomycetes genomes reveal the molecular basis of ectomycorrhizal truffle lifestyle.</title>
        <authorList>
            <person name="Murat C."/>
            <person name="Payen T."/>
            <person name="Noel B."/>
            <person name="Kuo A."/>
            <person name="Morin E."/>
            <person name="Chen J."/>
            <person name="Kohler A."/>
            <person name="Krizsan K."/>
            <person name="Balestrini R."/>
            <person name="Da Silva C."/>
            <person name="Montanini B."/>
            <person name="Hainaut M."/>
            <person name="Levati E."/>
            <person name="Barry K.W."/>
            <person name="Belfiori B."/>
            <person name="Cichocki N."/>
            <person name="Clum A."/>
            <person name="Dockter R.B."/>
            <person name="Fauchery L."/>
            <person name="Guy J."/>
            <person name="Iotti M."/>
            <person name="Le Tacon F."/>
            <person name="Lindquist E.A."/>
            <person name="Lipzen A."/>
            <person name="Malagnac F."/>
            <person name="Mello A."/>
            <person name="Molinier V."/>
            <person name="Miyauchi S."/>
            <person name="Poulain J."/>
            <person name="Riccioni C."/>
            <person name="Rubini A."/>
            <person name="Sitrit Y."/>
            <person name="Splivallo R."/>
            <person name="Traeger S."/>
            <person name="Wang M."/>
            <person name="Zifcakova L."/>
            <person name="Wipf D."/>
            <person name="Zambonelli A."/>
            <person name="Paolocci F."/>
            <person name="Nowrousian M."/>
            <person name="Ottonello S."/>
            <person name="Baldrian P."/>
            <person name="Spatafora J.W."/>
            <person name="Henrissat B."/>
            <person name="Nagy L.G."/>
            <person name="Aury J.M."/>
            <person name="Wincker P."/>
            <person name="Grigoriev I.V."/>
            <person name="Bonfante P."/>
            <person name="Martin F.M."/>
        </authorList>
    </citation>
    <scope>NUCLEOTIDE SEQUENCE [LARGE SCALE GENOMIC DNA]</scope>
    <source>
        <strain evidence="7 8">120613-1</strain>
    </source>
</reference>
<dbReference type="GO" id="GO:0006696">
    <property type="term" value="P:ergosterol biosynthetic process"/>
    <property type="evidence" value="ECO:0007669"/>
    <property type="project" value="TreeGrafter"/>
</dbReference>
<evidence type="ECO:0000313" key="7">
    <source>
        <dbReference type="EMBL" id="RPB03924.1"/>
    </source>
</evidence>
<evidence type="ECO:0000256" key="6">
    <source>
        <dbReference type="ARBA" id="ARBA00023593"/>
    </source>
</evidence>
<dbReference type="Gene3D" id="3.40.50.720">
    <property type="entry name" value="NAD(P)-binding Rossmann-like Domain"/>
    <property type="match status" value="1"/>
</dbReference>
<evidence type="ECO:0000256" key="1">
    <source>
        <dbReference type="ARBA" id="ARBA00022516"/>
    </source>
</evidence>
<keyword evidence="2" id="KW-0521">NADP</keyword>
<dbReference type="SUPFAM" id="SSF51735">
    <property type="entry name" value="NAD(P)-binding Rossmann-fold domains"/>
    <property type="match status" value="1"/>
</dbReference>
<dbReference type="STRING" id="1336337.A0A3N4JZU9"/>
<proteinExistence type="inferred from homology"/>
<dbReference type="PANTHER" id="PTHR43647">
    <property type="entry name" value="DEHYDROGENASE"/>
    <property type="match status" value="1"/>
</dbReference>
<organism evidence="7 8">
    <name type="scientific">Choiromyces venosus 120613-1</name>
    <dbReference type="NCBI Taxonomy" id="1336337"/>
    <lineage>
        <taxon>Eukaryota</taxon>
        <taxon>Fungi</taxon>
        <taxon>Dikarya</taxon>
        <taxon>Ascomycota</taxon>
        <taxon>Pezizomycotina</taxon>
        <taxon>Pezizomycetes</taxon>
        <taxon>Pezizales</taxon>
        <taxon>Tuberaceae</taxon>
        <taxon>Choiromyces</taxon>
    </lineage>
</organism>
<dbReference type="GO" id="GO:0005811">
    <property type="term" value="C:lipid droplet"/>
    <property type="evidence" value="ECO:0007669"/>
    <property type="project" value="TreeGrafter"/>
</dbReference>
<evidence type="ECO:0000256" key="3">
    <source>
        <dbReference type="ARBA" id="ARBA00022955"/>
    </source>
</evidence>
<evidence type="ECO:0000256" key="5">
    <source>
        <dbReference type="ARBA" id="ARBA00023098"/>
    </source>
</evidence>
<name>A0A3N4JZU9_9PEZI</name>
<gene>
    <name evidence="7" type="ORF">L873DRAFT_1833316</name>
</gene>
<evidence type="ECO:0000313" key="8">
    <source>
        <dbReference type="Proteomes" id="UP000276215"/>
    </source>
</evidence>
<evidence type="ECO:0000256" key="4">
    <source>
        <dbReference type="ARBA" id="ARBA00023002"/>
    </source>
</evidence>
<dbReference type="OrthoDB" id="9989144at2759"/>
<keyword evidence="1" id="KW-0444">Lipid biosynthesis</keyword>
<evidence type="ECO:0008006" key="9">
    <source>
        <dbReference type="Google" id="ProtNLM"/>
    </source>
</evidence>
<keyword evidence="5" id="KW-0443">Lipid metabolism</keyword>
<dbReference type="EMBL" id="ML120360">
    <property type="protein sequence ID" value="RPB03924.1"/>
    <property type="molecule type" value="Genomic_DNA"/>
</dbReference>